<keyword evidence="2" id="KW-1185">Reference proteome</keyword>
<dbReference type="EMBL" id="AHPD01000011">
    <property type="protein sequence ID" value="KEC65232.1"/>
    <property type="molecule type" value="Genomic_DNA"/>
</dbReference>
<evidence type="ECO:0000313" key="1">
    <source>
        <dbReference type="EMBL" id="KEC65232.1"/>
    </source>
</evidence>
<gene>
    <name evidence="1" type="ORF">O7U_00882</name>
</gene>
<protein>
    <submittedName>
        <fullName evidence="1">Dihydroxy-acid dehydratase</fullName>
    </submittedName>
</protein>
<reference evidence="1 2" key="1">
    <citation type="submission" date="2012-04" db="EMBL/GenBank/DDBJ databases">
        <title>The Genome Sequence of Bartonella quintana JK 68.</title>
        <authorList>
            <consortium name="The Broad Institute Genome Sequencing Platform"/>
            <consortium name="The Broad Institute Genome Sequencing Center for Infectious Disease"/>
            <person name="Feldgarden M."/>
            <person name="Kirby J."/>
            <person name="Kosoy M."/>
            <person name="Birtles R."/>
            <person name="Probert W.S."/>
            <person name="Chiaraviglio L."/>
            <person name="Walker B."/>
            <person name="Young S.K."/>
            <person name="Zeng Q."/>
            <person name="Gargeya S."/>
            <person name="Fitzgerald M."/>
            <person name="Haas B."/>
            <person name="Abouelleil A."/>
            <person name="Alvarado L."/>
            <person name="Arachchi H.M."/>
            <person name="Berlin A.M."/>
            <person name="Chapman S.B."/>
            <person name="Goldberg J."/>
            <person name="Griggs A."/>
            <person name="Gujja S."/>
            <person name="Hansen M."/>
            <person name="Howarth C."/>
            <person name="Imamovic A."/>
            <person name="Larimer J."/>
            <person name="McCowen C."/>
            <person name="Montmayeur A."/>
            <person name="Murphy C."/>
            <person name="Neiman D."/>
            <person name="Pearson M."/>
            <person name="Priest M."/>
            <person name="Roberts A."/>
            <person name="Saif S."/>
            <person name="Shea T."/>
            <person name="Sisk P."/>
            <person name="Sykes S."/>
            <person name="Wortman J."/>
            <person name="Nusbaum C."/>
            <person name="Birren B."/>
        </authorList>
    </citation>
    <scope>NUCLEOTIDE SEQUENCE [LARGE SCALE GENOMIC DNA]</scope>
    <source>
        <strain evidence="1 2">JK 68</strain>
    </source>
</reference>
<accession>A0ABR4SQ31</accession>
<comment type="caution">
    <text evidence="1">The sequence shown here is derived from an EMBL/GenBank/DDBJ whole genome shotgun (WGS) entry which is preliminary data.</text>
</comment>
<dbReference type="Proteomes" id="UP000027143">
    <property type="component" value="Unassembled WGS sequence"/>
</dbReference>
<proteinExistence type="predicted"/>
<evidence type="ECO:0000313" key="2">
    <source>
        <dbReference type="Proteomes" id="UP000027143"/>
    </source>
</evidence>
<name>A0ABR4SQ31_BARQI</name>
<sequence length="70" mass="8045">MNFTVQLQVVFQHRQLLVNFTVIDSLYLDRAKGVTRDSKHAYSQDGRLVVLYWNLAKDGCIMKTAGFNPL</sequence>
<organism evidence="1 2">
    <name type="scientific">Bartonella quintana JK 68</name>
    <dbReference type="NCBI Taxonomy" id="1134503"/>
    <lineage>
        <taxon>Bacteria</taxon>
        <taxon>Pseudomonadati</taxon>
        <taxon>Pseudomonadota</taxon>
        <taxon>Alphaproteobacteria</taxon>
        <taxon>Hyphomicrobiales</taxon>
        <taxon>Bartonellaceae</taxon>
        <taxon>Bartonella</taxon>
    </lineage>
</organism>